<evidence type="ECO:0000256" key="5">
    <source>
        <dbReference type="ARBA" id="ARBA00022692"/>
    </source>
</evidence>
<dbReference type="InterPro" id="IPR038377">
    <property type="entry name" value="Na/Glc_symporter_sf"/>
</dbReference>
<comment type="similarity">
    <text evidence="2 11">Belongs to the sodium:solute symporter (SSF) (TC 2.A.21) family.</text>
</comment>
<dbReference type="AlphaFoldDB" id="A0A482VFK4"/>
<keyword evidence="6 12" id="KW-1133">Transmembrane helix</keyword>
<keyword evidence="3" id="KW-0813">Transport</keyword>
<gene>
    <name evidence="13" type="ORF">BDFB_008922</name>
</gene>
<dbReference type="InterPro" id="IPR051163">
    <property type="entry name" value="Sodium:Solute_Symporter_SSF"/>
</dbReference>
<dbReference type="Proteomes" id="UP000292052">
    <property type="component" value="Unassembled WGS sequence"/>
</dbReference>
<dbReference type="PROSITE" id="PS50283">
    <property type="entry name" value="NA_SOLUT_SYMP_3"/>
    <property type="match status" value="1"/>
</dbReference>
<keyword evidence="9 12" id="KW-0472">Membrane</keyword>
<evidence type="ECO:0000256" key="10">
    <source>
        <dbReference type="ARBA" id="ARBA00023201"/>
    </source>
</evidence>
<dbReference type="PANTHER" id="PTHR42985:SF21">
    <property type="entry name" value="SODIUM-DEPENDENT MULTIVITAMIN TRANSPORTER-LIKE PROTEIN"/>
    <property type="match status" value="1"/>
</dbReference>
<feature type="non-terminal residue" evidence="13">
    <location>
        <position position="337"/>
    </location>
</feature>
<feature type="transmembrane region" description="Helical" evidence="12">
    <location>
        <begin position="240"/>
        <end position="259"/>
    </location>
</feature>
<dbReference type="GO" id="GO:0015293">
    <property type="term" value="F:symporter activity"/>
    <property type="evidence" value="ECO:0007669"/>
    <property type="project" value="TreeGrafter"/>
</dbReference>
<feature type="transmembrane region" description="Helical" evidence="12">
    <location>
        <begin position="192"/>
        <end position="220"/>
    </location>
</feature>
<keyword evidence="10" id="KW-0739">Sodium transport</keyword>
<evidence type="ECO:0000256" key="8">
    <source>
        <dbReference type="ARBA" id="ARBA00023065"/>
    </source>
</evidence>
<evidence type="ECO:0000256" key="4">
    <source>
        <dbReference type="ARBA" id="ARBA00022475"/>
    </source>
</evidence>
<keyword evidence="4" id="KW-1003">Cell membrane</keyword>
<proteinExistence type="inferred from homology"/>
<dbReference type="Pfam" id="PF00474">
    <property type="entry name" value="SSF"/>
    <property type="match status" value="2"/>
</dbReference>
<feature type="transmembrane region" description="Helical" evidence="12">
    <location>
        <begin position="152"/>
        <end position="172"/>
    </location>
</feature>
<dbReference type="InterPro" id="IPR001734">
    <property type="entry name" value="Na/solute_symporter"/>
</dbReference>
<evidence type="ECO:0000256" key="2">
    <source>
        <dbReference type="ARBA" id="ARBA00006434"/>
    </source>
</evidence>
<dbReference type="Gene3D" id="1.20.1730.10">
    <property type="entry name" value="Sodium/glucose cotransporter"/>
    <property type="match status" value="2"/>
</dbReference>
<comment type="caution">
    <text evidence="13">The sequence shown here is derived from an EMBL/GenBank/DDBJ whole genome shotgun (WGS) entry which is preliminary data.</text>
</comment>
<organism evidence="13 14">
    <name type="scientific">Asbolus verrucosus</name>
    <name type="common">Desert ironclad beetle</name>
    <dbReference type="NCBI Taxonomy" id="1661398"/>
    <lineage>
        <taxon>Eukaryota</taxon>
        <taxon>Metazoa</taxon>
        <taxon>Ecdysozoa</taxon>
        <taxon>Arthropoda</taxon>
        <taxon>Hexapoda</taxon>
        <taxon>Insecta</taxon>
        <taxon>Pterygota</taxon>
        <taxon>Neoptera</taxon>
        <taxon>Endopterygota</taxon>
        <taxon>Coleoptera</taxon>
        <taxon>Polyphaga</taxon>
        <taxon>Cucujiformia</taxon>
        <taxon>Tenebrionidae</taxon>
        <taxon>Pimeliinae</taxon>
        <taxon>Asbolus</taxon>
    </lineage>
</organism>
<dbReference type="STRING" id="1661398.A0A482VFK4"/>
<evidence type="ECO:0000256" key="6">
    <source>
        <dbReference type="ARBA" id="ARBA00022989"/>
    </source>
</evidence>
<dbReference type="EMBL" id="QDEB01105385">
    <property type="protein sequence ID" value="RZC05018.1"/>
    <property type="molecule type" value="Genomic_DNA"/>
</dbReference>
<protein>
    <submittedName>
        <fullName evidence="13">SSF domain containing protein</fullName>
    </submittedName>
</protein>
<dbReference type="GO" id="GO:0005886">
    <property type="term" value="C:plasma membrane"/>
    <property type="evidence" value="ECO:0007669"/>
    <property type="project" value="UniProtKB-SubCell"/>
</dbReference>
<keyword evidence="14" id="KW-1185">Reference proteome</keyword>
<comment type="subcellular location">
    <subcellularLocation>
        <location evidence="1">Cell membrane</location>
        <topology evidence="1">Multi-pass membrane protein</topology>
    </subcellularLocation>
</comment>
<evidence type="ECO:0000256" key="12">
    <source>
        <dbReference type="SAM" id="Phobius"/>
    </source>
</evidence>
<feature type="transmembrane region" description="Helical" evidence="12">
    <location>
        <begin position="265"/>
        <end position="289"/>
    </location>
</feature>
<keyword evidence="5 12" id="KW-0812">Transmembrane</keyword>
<evidence type="ECO:0000313" key="14">
    <source>
        <dbReference type="Proteomes" id="UP000292052"/>
    </source>
</evidence>
<sequence length="337" mass="36639">MLFIIMLVSSTLVGVYFGCFGTKQSTKNEYLMGDKKMKPLPVAILLVASNTYTVFLLSLPADVYQFGAVTDIDARLITPIVCTVCIFYTAIGGLKAVIWTDTLQFTITTITFVTILILGMQSAGGLSTVWNKAIKEERLHIFNFDPDPTKRDSFWIILIGGVTLNMMSYTTVDQSFLVPYYVMDVVKNIPGLAGLFTSGLFGAALSALSAILNCTTGALYEDFLSKCLKKNLSQKSVSRVLKAITLVSGLVIICMVFAVEHLGNIFPLLVDWTGLTGGSILGMFTIGVLSSRANAKDAFYEAIGSLIVTSSIGIPAKYYEIQGILTLRNQSLQVVVF</sequence>
<evidence type="ECO:0000313" key="13">
    <source>
        <dbReference type="EMBL" id="RZC05018.1"/>
    </source>
</evidence>
<feature type="transmembrane region" description="Helical" evidence="12">
    <location>
        <begin position="41"/>
        <end position="64"/>
    </location>
</feature>
<evidence type="ECO:0000256" key="11">
    <source>
        <dbReference type="RuleBase" id="RU362091"/>
    </source>
</evidence>
<reference evidence="13 14" key="1">
    <citation type="submission" date="2017-03" db="EMBL/GenBank/DDBJ databases">
        <title>Genome of the blue death feigning beetle - Asbolus verrucosus.</title>
        <authorList>
            <person name="Rider S.D."/>
        </authorList>
    </citation>
    <scope>NUCLEOTIDE SEQUENCE [LARGE SCALE GENOMIC DNA]</scope>
    <source>
        <strain evidence="13">Butters</strain>
        <tissue evidence="13">Head and leg muscle</tissue>
    </source>
</reference>
<evidence type="ECO:0000256" key="1">
    <source>
        <dbReference type="ARBA" id="ARBA00004651"/>
    </source>
</evidence>
<evidence type="ECO:0000256" key="7">
    <source>
        <dbReference type="ARBA" id="ARBA00023053"/>
    </source>
</evidence>
<dbReference type="PANTHER" id="PTHR42985">
    <property type="entry name" value="SODIUM-COUPLED MONOCARBOXYLATE TRANSPORTER"/>
    <property type="match status" value="1"/>
</dbReference>
<keyword evidence="8" id="KW-0406">Ion transport</keyword>
<dbReference type="OrthoDB" id="6436019at2759"/>
<evidence type="ECO:0000256" key="3">
    <source>
        <dbReference type="ARBA" id="ARBA00022448"/>
    </source>
</evidence>
<accession>A0A482VFK4</accession>
<evidence type="ECO:0000256" key="9">
    <source>
        <dbReference type="ARBA" id="ARBA00023136"/>
    </source>
</evidence>
<keyword evidence="7" id="KW-0915">Sodium</keyword>
<feature type="transmembrane region" description="Helical" evidence="12">
    <location>
        <begin position="76"/>
        <end position="99"/>
    </location>
</feature>
<name>A0A482VFK4_ASBVE</name>
<dbReference type="GO" id="GO:0006814">
    <property type="term" value="P:sodium ion transport"/>
    <property type="evidence" value="ECO:0007669"/>
    <property type="project" value="UniProtKB-KW"/>
</dbReference>